<evidence type="ECO:0000313" key="3">
    <source>
        <dbReference type="EMBL" id="MDC8832445.1"/>
    </source>
</evidence>
<feature type="domain" description="NADH:ubiquinone oxidoreductase intermediate-associated protein 30" evidence="2">
    <location>
        <begin position="52"/>
        <end position="192"/>
    </location>
</feature>
<dbReference type="SUPFAM" id="SSF49785">
    <property type="entry name" value="Galactose-binding domain-like"/>
    <property type="match status" value="1"/>
</dbReference>
<evidence type="ECO:0000313" key="4">
    <source>
        <dbReference type="Proteomes" id="UP001218788"/>
    </source>
</evidence>
<reference evidence="3 4" key="1">
    <citation type="submission" date="2022-10" db="EMBL/GenBank/DDBJ databases">
        <title>Alteromonas sp. chi3 Genome sequencing.</title>
        <authorList>
            <person name="Park S."/>
        </authorList>
    </citation>
    <scope>NUCLEOTIDE SEQUENCE [LARGE SCALE GENOMIC DNA]</scope>
    <source>
        <strain evidence="4">chi3</strain>
    </source>
</reference>
<dbReference type="InterPro" id="IPR013857">
    <property type="entry name" value="NADH-UbQ_OxRdtase-assoc_prot30"/>
</dbReference>
<gene>
    <name evidence="3" type="ORF">OIK42_16940</name>
</gene>
<keyword evidence="1" id="KW-0732">Signal</keyword>
<dbReference type="InterPro" id="IPR008979">
    <property type="entry name" value="Galactose-bd-like_sf"/>
</dbReference>
<dbReference type="Proteomes" id="UP001218788">
    <property type="component" value="Unassembled WGS sequence"/>
</dbReference>
<sequence length="198" mass="21065">MKTFNYTVRHLLNSAACAMLLTFTGAALADTLPAVVDDFSAETNNLGLPRQHMNDSVAGGSTVSNASVSEGVLYLSGDIAPPRGQPGWASTVLLLDAAGEPQDASAYQGIRMRVKINSGNMSVSANSTEITNFDYHAAPVVVKPDGEFHVVKIPFEKLARAWSAPTALNTQTLASLSITAFEMQKGSYDFAIDEVGFY</sequence>
<proteinExistence type="predicted"/>
<accession>A0ABT5L5V9</accession>
<dbReference type="RefSeq" id="WP_273642270.1">
    <property type="nucleotide sequence ID" value="NZ_JAQQXP010000003.1"/>
</dbReference>
<name>A0ABT5L5V9_9ALTE</name>
<evidence type="ECO:0000256" key="1">
    <source>
        <dbReference type="SAM" id="SignalP"/>
    </source>
</evidence>
<comment type="caution">
    <text evidence="3">The sequence shown here is derived from an EMBL/GenBank/DDBJ whole genome shotgun (WGS) entry which is preliminary data.</text>
</comment>
<dbReference type="Gene3D" id="2.60.120.430">
    <property type="entry name" value="Galactose-binding lectin"/>
    <property type="match status" value="1"/>
</dbReference>
<evidence type="ECO:0000259" key="2">
    <source>
        <dbReference type="Pfam" id="PF08547"/>
    </source>
</evidence>
<feature type="chain" id="PRO_5046508630" evidence="1">
    <location>
        <begin position="30"/>
        <end position="198"/>
    </location>
</feature>
<organism evidence="3 4">
    <name type="scientific">Alteromonas gilva</name>
    <dbReference type="NCBI Taxonomy" id="2987522"/>
    <lineage>
        <taxon>Bacteria</taxon>
        <taxon>Pseudomonadati</taxon>
        <taxon>Pseudomonadota</taxon>
        <taxon>Gammaproteobacteria</taxon>
        <taxon>Alteromonadales</taxon>
        <taxon>Alteromonadaceae</taxon>
        <taxon>Alteromonas/Salinimonas group</taxon>
        <taxon>Alteromonas</taxon>
    </lineage>
</organism>
<dbReference type="Pfam" id="PF08547">
    <property type="entry name" value="CIA30"/>
    <property type="match status" value="1"/>
</dbReference>
<feature type="signal peptide" evidence="1">
    <location>
        <begin position="1"/>
        <end position="29"/>
    </location>
</feature>
<dbReference type="EMBL" id="JAQQXP010000003">
    <property type="protein sequence ID" value="MDC8832445.1"/>
    <property type="molecule type" value="Genomic_DNA"/>
</dbReference>
<keyword evidence="4" id="KW-1185">Reference proteome</keyword>
<protein>
    <submittedName>
        <fullName evidence="3">CIA30 family protein</fullName>
    </submittedName>
</protein>